<proteinExistence type="inferred from homology"/>
<feature type="repeat" description="TPR" evidence="10">
    <location>
        <begin position="73"/>
        <end position="106"/>
    </location>
</feature>
<dbReference type="Gene3D" id="1.25.40.10">
    <property type="entry name" value="Tetratricopeptide repeat domain"/>
    <property type="match status" value="3"/>
</dbReference>
<dbReference type="SMART" id="SM00386">
    <property type="entry name" value="HAT"/>
    <property type="match status" value="15"/>
</dbReference>
<evidence type="ECO:0000256" key="6">
    <source>
        <dbReference type="ARBA" id="ARBA00022737"/>
    </source>
</evidence>
<comment type="function">
    <text evidence="9">Involved in pre-mRNA splicing and cell cycle progression. Required for the spliceosome assembly and initiation of the DNA replication.</text>
</comment>
<organism evidence="14 15">
    <name type="scientific">Thelonectria olida</name>
    <dbReference type="NCBI Taxonomy" id="1576542"/>
    <lineage>
        <taxon>Eukaryota</taxon>
        <taxon>Fungi</taxon>
        <taxon>Dikarya</taxon>
        <taxon>Ascomycota</taxon>
        <taxon>Pezizomycotina</taxon>
        <taxon>Sordariomycetes</taxon>
        <taxon>Hypocreomycetidae</taxon>
        <taxon>Hypocreales</taxon>
        <taxon>Nectriaceae</taxon>
        <taxon>Thelonectria</taxon>
    </lineage>
</organism>
<dbReference type="PANTHER" id="PTHR11246">
    <property type="entry name" value="PRE-MRNA SPLICING FACTOR"/>
    <property type="match status" value="1"/>
</dbReference>
<dbReference type="InterPro" id="IPR055433">
    <property type="entry name" value="HAT_Syf1-like_N"/>
</dbReference>
<dbReference type="InterPro" id="IPR011990">
    <property type="entry name" value="TPR-like_helical_dom_sf"/>
</dbReference>
<evidence type="ECO:0000256" key="11">
    <source>
        <dbReference type="SAM" id="MobiDB-lite"/>
    </source>
</evidence>
<dbReference type="GO" id="GO:0071011">
    <property type="term" value="C:precatalytic spliceosome"/>
    <property type="evidence" value="ECO:0007669"/>
    <property type="project" value="TreeGrafter"/>
</dbReference>
<comment type="subcellular location">
    <subcellularLocation>
        <location evidence="1">Nucleus</location>
    </subcellularLocation>
</comment>
<dbReference type="SUPFAM" id="SSF48452">
    <property type="entry name" value="TPR-like"/>
    <property type="match status" value="1"/>
</dbReference>
<feature type="compositionally biased region" description="Acidic residues" evidence="11">
    <location>
        <begin position="554"/>
        <end position="568"/>
    </location>
</feature>
<dbReference type="AlphaFoldDB" id="A0A9P9ATZ9"/>
<evidence type="ECO:0008006" key="16">
    <source>
        <dbReference type="Google" id="ProtNLM"/>
    </source>
</evidence>
<evidence type="ECO:0000313" key="15">
    <source>
        <dbReference type="Proteomes" id="UP000777438"/>
    </source>
</evidence>
<dbReference type="Pfam" id="PF23231">
    <property type="entry name" value="HAT_Syf1_CNRKL1_C"/>
    <property type="match status" value="2"/>
</dbReference>
<protein>
    <recommendedName>
        <fullName evidence="16">Crooked neck protein</fullName>
    </recommendedName>
</protein>
<keyword evidence="6" id="KW-0677">Repeat</keyword>
<keyword evidence="10" id="KW-0802">TPR repeat</keyword>
<dbReference type="GO" id="GO:0000245">
    <property type="term" value="P:spliceosomal complex assembly"/>
    <property type="evidence" value="ECO:0007669"/>
    <property type="project" value="TreeGrafter"/>
</dbReference>
<evidence type="ECO:0000313" key="14">
    <source>
        <dbReference type="EMBL" id="KAH6895179.1"/>
    </source>
</evidence>
<feature type="domain" description="Pre-mRNA-splicing factor Syf1/CRNKL1-like C-terminal HAT-repeats" evidence="12">
    <location>
        <begin position="368"/>
        <end position="529"/>
    </location>
</feature>
<comment type="caution">
    <text evidence="14">The sequence shown here is derived from an EMBL/GenBank/DDBJ whole genome shotgun (WGS) entry which is preliminary data.</text>
</comment>
<comment type="subunit">
    <text evidence="3">Associated with the spliceosome.</text>
</comment>
<dbReference type="InterPro" id="IPR019734">
    <property type="entry name" value="TPR_rpt"/>
</dbReference>
<evidence type="ECO:0000256" key="8">
    <source>
        <dbReference type="ARBA" id="ARBA00023242"/>
    </source>
</evidence>
<keyword evidence="15" id="KW-1185">Reference proteome</keyword>
<reference evidence="14 15" key="1">
    <citation type="journal article" date="2021" name="Nat. Commun.">
        <title>Genetic determinants of endophytism in the Arabidopsis root mycobiome.</title>
        <authorList>
            <person name="Mesny F."/>
            <person name="Miyauchi S."/>
            <person name="Thiergart T."/>
            <person name="Pickel B."/>
            <person name="Atanasova L."/>
            <person name="Karlsson M."/>
            <person name="Huettel B."/>
            <person name="Barry K.W."/>
            <person name="Haridas S."/>
            <person name="Chen C."/>
            <person name="Bauer D."/>
            <person name="Andreopoulos W."/>
            <person name="Pangilinan J."/>
            <person name="LaButti K."/>
            <person name="Riley R."/>
            <person name="Lipzen A."/>
            <person name="Clum A."/>
            <person name="Drula E."/>
            <person name="Henrissat B."/>
            <person name="Kohler A."/>
            <person name="Grigoriev I.V."/>
            <person name="Martin F.M."/>
            <person name="Hacquard S."/>
        </authorList>
    </citation>
    <scope>NUCLEOTIDE SEQUENCE [LARGE SCALE GENOMIC DNA]</scope>
    <source>
        <strain evidence="14 15">MPI-CAGE-CH-0241</strain>
    </source>
</reference>
<dbReference type="Pfam" id="PF23233">
    <property type="entry name" value="HAT_Syf1_CNRKL1_N"/>
    <property type="match status" value="1"/>
</dbReference>
<evidence type="ECO:0000259" key="12">
    <source>
        <dbReference type="Pfam" id="PF23231"/>
    </source>
</evidence>
<evidence type="ECO:0000256" key="7">
    <source>
        <dbReference type="ARBA" id="ARBA00023187"/>
    </source>
</evidence>
<dbReference type="GO" id="GO:0071014">
    <property type="term" value="C:post-mRNA release spliceosomal complex"/>
    <property type="evidence" value="ECO:0007669"/>
    <property type="project" value="TreeGrafter"/>
</dbReference>
<dbReference type="OrthoDB" id="541719at2759"/>
<evidence type="ECO:0000259" key="13">
    <source>
        <dbReference type="Pfam" id="PF23233"/>
    </source>
</evidence>
<feature type="domain" description="Pre-mRNA-splicing factor Syf1-like N-terminal HAT-repeats" evidence="13">
    <location>
        <begin position="61"/>
        <end position="206"/>
    </location>
</feature>
<comment type="similarity">
    <text evidence="2">Belongs to the crooked-neck family.</text>
</comment>
<dbReference type="InterPro" id="IPR055430">
    <property type="entry name" value="HAT_Syf1_CNRKL1_C"/>
</dbReference>
<evidence type="ECO:0000256" key="5">
    <source>
        <dbReference type="ARBA" id="ARBA00022728"/>
    </source>
</evidence>
<dbReference type="FunFam" id="1.25.40.10:FF:000048">
    <property type="entry name" value="Cell cycle control protein"/>
    <property type="match status" value="1"/>
</dbReference>
<dbReference type="Proteomes" id="UP000777438">
    <property type="component" value="Unassembled WGS sequence"/>
</dbReference>
<dbReference type="InterPro" id="IPR045075">
    <property type="entry name" value="Syf1-like"/>
</dbReference>
<dbReference type="PANTHER" id="PTHR11246:SF3">
    <property type="entry name" value="CROOKED NECK-LIKE PROTEIN 1"/>
    <property type="match status" value="1"/>
</dbReference>
<keyword evidence="7" id="KW-0508">mRNA splicing</keyword>
<keyword evidence="4" id="KW-0507">mRNA processing</keyword>
<name>A0A9P9ATZ9_9HYPO</name>
<evidence type="ECO:0000256" key="9">
    <source>
        <dbReference type="ARBA" id="ARBA00037040"/>
    </source>
</evidence>
<accession>A0A9P9ATZ9</accession>
<keyword evidence="5" id="KW-0747">Spliceosome</keyword>
<dbReference type="PROSITE" id="PS50005">
    <property type="entry name" value="TPR"/>
    <property type="match status" value="1"/>
</dbReference>
<feature type="domain" description="Pre-mRNA-splicing factor Syf1/CRNKL1-like C-terminal HAT-repeats" evidence="12">
    <location>
        <begin position="226"/>
        <end position="309"/>
    </location>
</feature>
<evidence type="ECO:0000256" key="4">
    <source>
        <dbReference type="ARBA" id="ARBA00022664"/>
    </source>
</evidence>
<sequence length="677" mass="81168">MESARGPPKVKNKAAAPIQISAEQLLREAVDRQDVGGIQAPTQRLEDLEELHEYQGRKRKDFEAYVRRNRVNLNNWMRYASWELEQKEFARARSIFERALDVHPNNVQLWIRYIESEMKCRNINHARNLLDRAVSRQPRVDKLWYKYVYMEEMLGNVPGTRQVFDRWMQWRPDEAAWSAYIKLEKRYGEYERARDIFRTFTLIHPEPRNWIKWAKFEEEYGTSDLVREVFGTAVETLGDDFVDEKLFIAYSRFEAKLKEYERARAIYKYALDRLPRSKSMILHKAYTTFEKQFGDKDGLEDVILSKRRVYYEEQVRENPKNYDAWFDYAKLEETSQDVDRIRDVYERAVAQVPPTQEKRHWRRYIYLWIFYAIWEETEGRDVERTRQIYNTSLRLIPHKKFTFAKVWLMAAQFEIRQGELTAARKLLGRAIGMCPKDKIFNGYIDLERRLFEFVRCRTLYEKHIEYNSANCQTWIKFAELERGLDDLDRTRAIFELAVQQAQLDMPELLWKAYIDFEEEEGEYERTRDLYERLLEKTDHVKVWISYAHFEINIPEDDEDEEAEEDQPVSDEAKARARKVFERAHKSMRDKDLKEERVSLLNAWLSFERTHGGPEDIDAVQKQMPRKTKRKRRLEDDSWEEYVDYIFPADDQQAANLSNVMALAQKWKQQTGGGLSGA</sequence>
<feature type="region of interest" description="Disordered" evidence="11">
    <location>
        <begin position="554"/>
        <end position="573"/>
    </location>
</feature>
<evidence type="ECO:0000256" key="10">
    <source>
        <dbReference type="PROSITE-ProRule" id="PRU00339"/>
    </source>
</evidence>
<keyword evidence="8" id="KW-0539">Nucleus</keyword>
<evidence type="ECO:0000256" key="1">
    <source>
        <dbReference type="ARBA" id="ARBA00004123"/>
    </source>
</evidence>
<dbReference type="InterPro" id="IPR003107">
    <property type="entry name" value="HAT"/>
</dbReference>
<dbReference type="EMBL" id="JAGPYM010000004">
    <property type="protein sequence ID" value="KAH6895179.1"/>
    <property type="molecule type" value="Genomic_DNA"/>
</dbReference>
<dbReference type="FunFam" id="1.25.40.10:FF:000306">
    <property type="entry name" value="Cell cycle control protein cwf4"/>
    <property type="match status" value="1"/>
</dbReference>
<gene>
    <name evidence="14" type="ORF">B0T10DRAFT_477290</name>
</gene>
<evidence type="ECO:0000256" key="3">
    <source>
        <dbReference type="ARBA" id="ARBA00011524"/>
    </source>
</evidence>
<dbReference type="GO" id="GO:0071007">
    <property type="term" value="C:U2-type catalytic step 2 spliceosome"/>
    <property type="evidence" value="ECO:0007669"/>
    <property type="project" value="TreeGrafter"/>
</dbReference>
<dbReference type="FunFam" id="1.25.40.10:FF:000269">
    <property type="entry name" value="Crooked neck pre-mRNA-splicing factor 1"/>
    <property type="match status" value="1"/>
</dbReference>
<evidence type="ECO:0000256" key="2">
    <source>
        <dbReference type="ARBA" id="ARBA00008644"/>
    </source>
</evidence>
<dbReference type="GO" id="GO:0000974">
    <property type="term" value="C:Prp19 complex"/>
    <property type="evidence" value="ECO:0007669"/>
    <property type="project" value="TreeGrafter"/>
</dbReference>